<feature type="region of interest" description="Disordered" evidence="1">
    <location>
        <begin position="1"/>
        <end position="20"/>
    </location>
</feature>
<organism evidence="2 3">
    <name type="scientific">Vibrio ulleungensis</name>
    <dbReference type="NCBI Taxonomy" id="2807619"/>
    <lineage>
        <taxon>Bacteria</taxon>
        <taxon>Pseudomonadati</taxon>
        <taxon>Pseudomonadota</taxon>
        <taxon>Gammaproteobacteria</taxon>
        <taxon>Vibrionales</taxon>
        <taxon>Vibrionaceae</taxon>
        <taxon>Vibrio</taxon>
    </lineage>
</organism>
<dbReference type="EMBL" id="JAFEUM010000004">
    <property type="protein sequence ID" value="MBM7037175.1"/>
    <property type="molecule type" value="Genomic_DNA"/>
</dbReference>
<comment type="caution">
    <text evidence="2">The sequence shown here is derived from an EMBL/GenBank/DDBJ whole genome shotgun (WGS) entry which is preliminary data.</text>
</comment>
<dbReference type="RefSeq" id="WP_205158729.1">
    <property type="nucleotide sequence ID" value="NZ_JAFEUM010000004.1"/>
</dbReference>
<gene>
    <name evidence="2" type="ORF">JQC93_12240</name>
</gene>
<protein>
    <submittedName>
        <fullName evidence="2">NRDE family protein</fullName>
    </submittedName>
</protein>
<keyword evidence="3" id="KW-1185">Reference proteome</keyword>
<accession>A0ABS2HI14</accession>
<name>A0ABS2HI14_9VIBR</name>
<feature type="compositionally biased region" description="Basic and acidic residues" evidence="1">
    <location>
        <begin position="1"/>
        <end position="13"/>
    </location>
</feature>
<dbReference type="PANTHER" id="PTHR17985:SF8">
    <property type="entry name" value="TRANSPORT AND GOLGI ORGANIZATION PROTEIN 2 HOMOLOG"/>
    <property type="match status" value="1"/>
</dbReference>
<evidence type="ECO:0000256" key="1">
    <source>
        <dbReference type="SAM" id="MobiDB-lite"/>
    </source>
</evidence>
<dbReference type="InterPro" id="IPR008551">
    <property type="entry name" value="TANGO2"/>
</dbReference>
<dbReference type="Proteomes" id="UP000809621">
    <property type="component" value="Unassembled WGS sequence"/>
</dbReference>
<evidence type="ECO:0000313" key="2">
    <source>
        <dbReference type="EMBL" id="MBM7037175.1"/>
    </source>
</evidence>
<sequence length="237" mass="27155">MNRDEARSRHEGDFQQLTHSQPHRLFPTDSLAGGTWFGANQKGLVLALLNRYQASNPNGHKSRGLLIPHFLNTWLSASQIAELDARALHDYNPFDLIASDNQQTWQLSWDGIDVRLKQHTESHFSFSSSALNTNQVLDYRQSLFKDWQQKLPRSMAPSELAQSVLRDFHLQQTPSAETQSVLMDRHEAHTKSICQARVTDTATRLQYFDESTVTRFRNQKLLKENPISHGLVFEVTS</sequence>
<dbReference type="PANTHER" id="PTHR17985">
    <property type="entry name" value="SER/THR-RICH PROTEIN T10 IN DGCR REGION"/>
    <property type="match status" value="1"/>
</dbReference>
<proteinExistence type="predicted"/>
<reference evidence="2 3" key="1">
    <citation type="submission" date="2021-02" db="EMBL/GenBank/DDBJ databases">
        <authorList>
            <person name="Park J.-S."/>
        </authorList>
    </citation>
    <scope>NUCLEOTIDE SEQUENCE [LARGE SCALE GENOMIC DNA]</scope>
    <source>
        <strain evidence="2 3">188UL20-2</strain>
    </source>
</reference>
<dbReference type="Pfam" id="PF05742">
    <property type="entry name" value="TANGO2"/>
    <property type="match status" value="1"/>
</dbReference>
<evidence type="ECO:0000313" key="3">
    <source>
        <dbReference type="Proteomes" id="UP000809621"/>
    </source>
</evidence>